<evidence type="ECO:0000313" key="1">
    <source>
        <dbReference type="EMBL" id="OCL06981.1"/>
    </source>
</evidence>
<accession>A0A8E2EYA4</accession>
<name>A0A8E2EYA4_9PEZI</name>
<feature type="non-terminal residue" evidence="1">
    <location>
        <position position="138"/>
    </location>
</feature>
<protein>
    <submittedName>
        <fullName evidence="1">Uncharacterized protein</fullName>
    </submittedName>
</protein>
<dbReference type="EMBL" id="KV749943">
    <property type="protein sequence ID" value="OCL06981.1"/>
    <property type="molecule type" value="Genomic_DNA"/>
</dbReference>
<dbReference type="AlphaFoldDB" id="A0A8E2EYA4"/>
<reference evidence="1 2" key="1">
    <citation type="journal article" date="2016" name="Nat. Commun.">
        <title>Ectomycorrhizal ecology is imprinted in the genome of the dominant symbiotic fungus Cenococcum geophilum.</title>
        <authorList>
            <consortium name="DOE Joint Genome Institute"/>
            <person name="Peter M."/>
            <person name="Kohler A."/>
            <person name="Ohm R.A."/>
            <person name="Kuo A."/>
            <person name="Krutzmann J."/>
            <person name="Morin E."/>
            <person name="Arend M."/>
            <person name="Barry K.W."/>
            <person name="Binder M."/>
            <person name="Choi C."/>
            <person name="Clum A."/>
            <person name="Copeland A."/>
            <person name="Grisel N."/>
            <person name="Haridas S."/>
            <person name="Kipfer T."/>
            <person name="LaButti K."/>
            <person name="Lindquist E."/>
            <person name="Lipzen A."/>
            <person name="Maire R."/>
            <person name="Meier B."/>
            <person name="Mihaltcheva S."/>
            <person name="Molinier V."/>
            <person name="Murat C."/>
            <person name="Poggeler S."/>
            <person name="Quandt C.A."/>
            <person name="Sperisen C."/>
            <person name="Tritt A."/>
            <person name="Tisserant E."/>
            <person name="Crous P.W."/>
            <person name="Henrissat B."/>
            <person name="Nehls U."/>
            <person name="Egli S."/>
            <person name="Spatafora J.W."/>
            <person name="Grigoriev I.V."/>
            <person name="Martin F.M."/>
        </authorList>
    </citation>
    <scope>NUCLEOTIDE SEQUENCE [LARGE SCALE GENOMIC DNA]</scope>
    <source>
        <strain evidence="1 2">CBS 207.34</strain>
    </source>
</reference>
<dbReference type="Proteomes" id="UP000250140">
    <property type="component" value="Unassembled WGS sequence"/>
</dbReference>
<proteinExistence type="predicted"/>
<gene>
    <name evidence="1" type="ORF">AOQ84DRAFT_223310</name>
</gene>
<sequence length="138" mass="14745">MYHVIQLMRQITCITQLQPRIRGLAGLARLAVRLVSGSSLAVLSLAVLSLARPVAGPLGRRTANHCSPLLWPVHSLAALPSIRQPLRPTRLSPAAAVPHAASVTQLHPSPPRAHHTQLRLASLTHSLTHSLPPSSLPP</sequence>
<organism evidence="1 2">
    <name type="scientific">Glonium stellatum</name>
    <dbReference type="NCBI Taxonomy" id="574774"/>
    <lineage>
        <taxon>Eukaryota</taxon>
        <taxon>Fungi</taxon>
        <taxon>Dikarya</taxon>
        <taxon>Ascomycota</taxon>
        <taxon>Pezizomycotina</taxon>
        <taxon>Dothideomycetes</taxon>
        <taxon>Pleosporomycetidae</taxon>
        <taxon>Gloniales</taxon>
        <taxon>Gloniaceae</taxon>
        <taxon>Glonium</taxon>
    </lineage>
</organism>
<evidence type="ECO:0000313" key="2">
    <source>
        <dbReference type="Proteomes" id="UP000250140"/>
    </source>
</evidence>
<keyword evidence="2" id="KW-1185">Reference proteome</keyword>